<dbReference type="PANTHER" id="PTHR36264:SF4">
    <property type="entry name" value="TF-B3 DOMAIN-CONTAINING PROTEIN"/>
    <property type="match status" value="1"/>
</dbReference>
<dbReference type="PANTHER" id="PTHR36264">
    <property type="entry name" value="SET DOMAIN-CONTAINING PROTEIN"/>
    <property type="match status" value="1"/>
</dbReference>
<gene>
    <name evidence="1" type="ORF">H5410_051772</name>
</gene>
<reference evidence="1 2" key="1">
    <citation type="submission" date="2020-09" db="EMBL/GenBank/DDBJ databases">
        <title>De no assembly of potato wild relative species, Solanum commersonii.</title>
        <authorList>
            <person name="Cho K."/>
        </authorList>
    </citation>
    <scope>NUCLEOTIDE SEQUENCE [LARGE SCALE GENOMIC DNA]</scope>
    <source>
        <strain evidence="1">LZ3.2</strain>
        <tissue evidence="1">Leaf</tissue>
    </source>
</reference>
<name>A0A9J5WZ12_SOLCO</name>
<organism evidence="1 2">
    <name type="scientific">Solanum commersonii</name>
    <name type="common">Commerson's wild potato</name>
    <name type="synonym">Commerson's nightshade</name>
    <dbReference type="NCBI Taxonomy" id="4109"/>
    <lineage>
        <taxon>Eukaryota</taxon>
        <taxon>Viridiplantae</taxon>
        <taxon>Streptophyta</taxon>
        <taxon>Embryophyta</taxon>
        <taxon>Tracheophyta</taxon>
        <taxon>Spermatophyta</taxon>
        <taxon>Magnoliopsida</taxon>
        <taxon>eudicotyledons</taxon>
        <taxon>Gunneridae</taxon>
        <taxon>Pentapetalae</taxon>
        <taxon>asterids</taxon>
        <taxon>lamiids</taxon>
        <taxon>Solanales</taxon>
        <taxon>Solanaceae</taxon>
        <taxon>Solanoideae</taxon>
        <taxon>Solaneae</taxon>
        <taxon>Solanum</taxon>
    </lineage>
</organism>
<dbReference type="EMBL" id="JACXVP010000010">
    <property type="protein sequence ID" value="KAG5581145.1"/>
    <property type="molecule type" value="Genomic_DNA"/>
</dbReference>
<dbReference type="Proteomes" id="UP000824120">
    <property type="component" value="Chromosome 10"/>
</dbReference>
<dbReference type="AlphaFoldDB" id="A0A9J5WZ12"/>
<proteinExistence type="predicted"/>
<protein>
    <submittedName>
        <fullName evidence="1">Uncharacterized protein</fullName>
    </submittedName>
</protein>
<evidence type="ECO:0000313" key="2">
    <source>
        <dbReference type="Proteomes" id="UP000824120"/>
    </source>
</evidence>
<accession>A0A9J5WZ12</accession>
<dbReference type="OrthoDB" id="911161at2759"/>
<evidence type="ECO:0000313" key="1">
    <source>
        <dbReference type="EMBL" id="KAG5581145.1"/>
    </source>
</evidence>
<comment type="caution">
    <text evidence="1">The sequence shown here is derived from an EMBL/GenBank/DDBJ whole genome shotgun (WGS) entry which is preliminary data.</text>
</comment>
<keyword evidence="2" id="KW-1185">Reference proteome</keyword>
<sequence>MPLNTEKEACKVNNTSRVKPQELIEIDPPLIFDMNTARHIMNKITQNLKLARSLVNGNGVSLDLWDITEKNDMKKYEDKNFTFRKLCNDDYFVSIAKLIKDFELGVGDEIGLYWYPYLSKLIFKLFCKVRDSRIRPVFWSRACKINNTPHEVTRELVEIRDLYPAPRIDLQNPWKIKKKITHGEIIVGMLMIPFLEMFEYILRYWTLDVAKSLESGCKVCVDMWDVTEENIPKKYVGGSVWFRKLFNGDFYLWSIELFKGRVLGDGNEIGLYWDPRSSTLVFKLLSQLHFKAFIRGKGLLGILDGSKDVPAEDKEKEAWEADNGKNIT</sequence>